<comment type="caution">
    <text evidence="2">The sequence shown here is derived from an EMBL/GenBank/DDBJ whole genome shotgun (WGS) entry which is preliminary data.</text>
</comment>
<name>A0ABS1CVE0_9PROT</name>
<sequence length="156" mass="16379">MTGWLRRDRRGVSTVEFAVTAGAFFALVLLLIEAAWQVAVAAALDLGTRQASRWVATGQAAPAGQTRTAYASTLILRASGLPLDAATLQVTVESAGSFAAFAAGGSRPGLGGPGDVLRYTVAYRSMPITPFGRGLMRDGLQLQLIILAKNEPYPQT</sequence>
<dbReference type="InterPro" id="IPR012495">
    <property type="entry name" value="TadE-like_dom"/>
</dbReference>
<protein>
    <recommendedName>
        <fullName evidence="1">TadE-like domain-containing protein</fullName>
    </recommendedName>
</protein>
<organism evidence="2 3">
    <name type="scientific">Paracraurococcus ruber</name>
    <dbReference type="NCBI Taxonomy" id="77675"/>
    <lineage>
        <taxon>Bacteria</taxon>
        <taxon>Pseudomonadati</taxon>
        <taxon>Pseudomonadota</taxon>
        <taxon>Alphaproteobacteria</taxon>
        <taxon>Acetobacterales</taxon>
        <taxon>Roseomonadaceae</taxon>
        <taxon>Paracraurococcus</taxon>
    </lineage>
</organism>
<accession>A0ABS1CVE0</accession>
<reference evidence="2 3" key="1">
    <citation type="journal article" date="2020" name="Microorganisms">
        <title>Osmotic Adaptation and Compatible Solute Biosynthesis of Phototrophic Bacteria as Revealed from Genome Analyses.</title>
        <authorList>
            <person name="Imhoff J.F."/>
            <person name="Rahn T."/>
            <person name="Kunzel S."/>
            <person name="Keller A."/>
            <person name="Neulinger S.C."/>
        </authorList>
    </citation>
    <scope>NUCLEOTIDE SEQUENCE [LARGE SCALE GENOMIC DNA]</scope>
    <source>
        <strain evidence="2 3">DSM 15382</strain>
    </source>
</reference>
<dbReference type="Pfam" id="PF07811">
    <property type="entry name" value="TadE"/>
    <property type="match status" value="1"/>
</dbReference>
<dbReference type="Proteomes" id="UP000697995">
    <property type="component" value="Unassembled WGS sequence"/>
</dbReference>
<evidence type="ECO:0000313" key="3">
    <source>
        <dbReference type="Proteomes" id="UP000697995"/>
    </source>
</evidence>
<dbReference type="RefSeq" id="WP_133220266.1">
    <property type="nucleotide sequence ID" value="NZ_NRSG01000048.1"/>
</dbReference>
<dbReference type="InterPro" id="IPR012902">
    <property type="entry name" value="N_methyl_site"/>
</dbReference>
<evidence type="ECO:0000313" key="2">
    <source>
        <dbReference type="EMBL" id="MBK1658375.1"/>
    </source>
</evidence>
<dbReference type="EMBL" id="NRSG01000048">
    <property type="protein sequence ID" value="MBK1658375.1"/>
    <property type="molecule type" value="Genomic_DNA"/>
</dbReference>
<dbReference type="PROSITE" id="PS00409">
    <property type="entry name" value="PROKAR_NTER_METHYL"/>
    <property type="match status" value="1"/>
</dbReference>
<keyword evidence="3" id="KW-1185">Reference proteome</keyword>
<feature type="domain" description="TadE-like" evidence="1">
    <location>
        <begin position="11"/>
        <end position="53"/>
    </location>
</feature>
<gene>
    <name evidence="2" type="ORF">CKO45_09040</name>
</gene>
<proteinExistence type="predicted"/>
<evidence type="ECO:0000259" key="1">
    <source>
        <dbReference type="Pfam" id="PF07811"/>
    </source>
</evidence>